<dbReference type="PROSITE" id="PS50102">
    <property type="entry name" value="RRM"/>
    <property type="match status" value="1"/>
</dbReference>
<dbReference type="AlphaFoldDB" id="A0A0L8VCE2"/>
<evidence type="ECO:0000256" key="1">
    <source>
        <dbReference type="ARBA" id="ARBA00022884"/>
    </source>
</evidence>
<dbReference type="InterPro" id="IPR052462">
    <property type="entry name" value="SLIRP/GR-RBP-like"/>
</dbReference>
<dbReference type="InterPro" id="IPR035979">
    <property type="entry name" value="RBD_domain_sf"/>
</dbReference>
<dbReference type="SMART" id="SM00360">
    <property type="entry name" value="RRM"/>
    <property type="match status" value="1"/>
</dbReference>
<feature type="domain" description="RRM" evidence="3">
    <location>
        <begin position="1"/>
        <end position="79"/>
    </location>
</feature>
<evidence type="ECO:0000313" key="4">
    <source>
        <dbReference type="EMBL" id="KOH46126.1"/>
    </source>
</evidence>
<dbReference type="CDD" id="cd21608">
    <property type="entry name" value="RRM2_NsCP33_like"/>
    <property type="match status" value="1"/>
</dbReference>
<evidence type="ECO:0000259" key="3">
    <source>
        <dbReference type="PROSITE" id="PS50102"/>
    </source>
</evidence>
<dbReference type="STRING" id="1409788.NC99_10380"/>
<dbReference type="SUPFAM" id="SSF54928">
    <property type="entry name" value="RNA-binding domain, RBD"/>
    <property type="match status" value="1"/>
</dbReference>
<organism evidence="4 5">
    <name type="scientific">Sunxiuqinia dokdonensis</name>
    <dbReference type="NCBI Taxonomy" id="1409788"/>
    <lineage>
        <taxon>Bacteria</taxon>
        <taxon>Pseudomonadati</taxon>
        <taxon>Bacteroidota</taxon>
        <taxon>Bacteroidia</taxon>
        <taxon>Marinilabiliales</taxon>
        <taxon>Prolixibacteraceae</taxon>
        <taxon>Sunxiuqinia</taxon>
    </lineage>
</organism>
<feature type="region of interest" description="Disordered" evidence="2">
    <location>
        <begin position="74"/>
        <end position="114"/>
    </location>
</feature>
<proteinExistence type="predicted"/>
<dbReference type="Proteomes" id="UP000036958">
    <property type="component" value="Unassembled WGS sequence"/>
</dbReference>
<keyword evidence="1" id="KW-0694">RNA-binding</keyword>
<dbReference type="InterPro" id="IPR012677">
    <property type="entry name" value="Nucleotide-bd_a/b_plait_sf"/>
</dbReference>
<sequence length="114" mass="12631">MNIFVGNLNYSITEDDMREIFEEYGELTSVKLITDKFTGRSKGFGFVEMADADEAKKAIEELNGAEVEGRSMVVNESIEKKRDNNRGGGGFRGGNNRGGGGGYGRRDNNFRSNY</sequence>
<evidence type="ECO:0000256" key="2">
    <source>
        <dbReference type="SAM" id="MobiDB-lite"/>
    </source>
</evidence>
<dbReference type="OrthoDB" id="9798855at2"/>
<dbReference type="InterPro" id="IPR000504">
    <property type="entry name" value="RRM_dom"/>
</dbReference>
<dbReference type="InterPro" id="IPR048289">
    <property type="entry name" value="RRM2_NsCP33-like"/>
</dbReference>
<keyword evidence="5" id="KW-1185">Reference proteome</keyword>
<dbReference type="PANTHER" id="PTHR48027">
    <property type="entry name" value="HETEROGENEOUS NUCLEAR RIBONUCLEOPROTEIN 87F-RELATED"/>
    <property type="match status" value="1"/>
</dbReference>
<comment type="caution">
    <text evidence="4">The sequence shown here is derived from an EMBL/GenBank/DDBJ whole genome shotgun (WGS) entry which is preliminary data.</text>
</comment>
<accession>A0A0L8VCE2</accession>
<dbReference type="EMBL" id="LGIA01000044">
    <property type="protein sequence ID" value="KOH46126.1"/>
    <property type="molecule type" value="Genomic_DNA"/>
</dbReference>
<feature type="compositionally biased region" description="Gly residues" evidence="2">
    <location>
        <begin position="86"/>
        <end position="103"/>
    </location>
</feature>
<dbReference type="RefSeq" id="WP_053180367.1">
    <property type="nucleotide sequence ID" value="NZ_LGIA01000044.1"/>
</dbReference>
<dbReference type="GO" id="GO:0003723">
    <property type="term" value="F:RNA binding"/>
    <property type="evidence" value="ECO:0007669"/>
    <property type="project" value="UniProtKB-KW"/>
</dbReference>
<reference evidence="5" key="1">
    <citation type="submission" date="2015-07" db="EMBL/GenBank/DDBJ databases">
        <title>Genome sequencing of Sunxiuqinia dokdonensis strain SK.</title>
        <authorList>
            <person name="Ahn S."/>
            <person name="Kim B.-C."/>
        </authorList>
    </citation>
    <scope>NUCLEOTIDE SEQUENCE [LARGE SCALE GENOMIC DNA]</scope>
    <source>
        <strain evidence="5">SK</strain>
    </source>
</reference>
<protein>
    <submittedName>
        <fullName evidence="4">RNA-binding protein</fullName>
    </submittedName>
</protein>
<evidence type="ECO:0000313" key="5">
    <source>
        <dbReference type="Proteomes" id="UP000036958"/>
    </source>
</evidence>
<dbReference type="Pfam" id="PF00076">
    <property type="entry name" value="RRM_1"/>
    <property type="match status" value="1"/>
</dbReference>
<feature type="compositionally biased region" description="Basic and acidic residues" evidence="2">
    <location>
        <begin position="104"/>
        <end position="114"/>
    </location>
</feature>
<name>A0A0L8VCE2_9BACT</name>
<gene>
    <name evidence="4" type="ORF">NC99_10380</name>
</gene>
<dbReference type="Gene3D" id="3.30.70.330">
    <property type="match status" value="1"/>
</dbReference>